<comment type="caution">
    <text evidence="3">The sequence shown here is derived from an EMBL/GenBank/DDBJ whole genome shotgun (WGS) entry which is preliminary data.</text>
</comment>
<feature type="domain" description="Dynamin stalk" evidence="2">
    <location>
        <begin position="68"/>
        <end position="120"/>
    </location>
</feature>
<keyword evidence="4" id="KW-1185">Reference proteome</keyword>
<evidence type="ECO:0000313" key="3">
    <source>
        <dbReference type="EMBL" id="MEQ2182509.1"/>
    </source>
</evidence>
<organism evidence="3 4">
    <name type="scientific">Goodea atripinnis</name>
    <dbReference type="NCBI Taxonomy" id="208336"/>
    <lineage>
        <taxon>Eukaryota</taxon>
        <taxon>Metazoa</taxon>
        <taxon>Chordata</taxon>
        <taxon>Craniata</taxon>
        <taxon>Vertebrata</taxon>
        <taxon>Euteleostomi</taxon>
        <taxon>Actinopterygii</taxon>
        <taxon>Neopterygii</taxon>
        <taxon>Teleostei</taxon>
        <taxon>Neoteleostei</taxon>
        <taxon>Acanthomorphata</taxon>
        <taxon>Ovalentaria</taxon>
        <taxon>Atherinomorphae</taxon>
        <taxon>Cyprinodontiformes</taxon>
        <taxon>Goodeidae</taxon>
        <taxon>Goodea</taxon>
    </lineage>
</organism>
<protein>
    <recommendedName>
        <fullName evidence="2">Dynamin stalk domain-containing protein</fullName>
    </recommendedName>
</protein>
<keyword evidence="1" id="KW-0472">Membrane</keyword>
<proteinExistence type="predicted"/>
<dbReference type="EMBL" id="JAHRIO010072407">
    <property type="protein sequence ID" value="MEQ2182509.1"/>
    <property type="molecule type" value="Genomic_DNA"/>
</dbReference>
<name>A0ABV0PGA9_9TELE</name>
<keyword evidence="1" id="KW-0812">Transmembrane</keyword>
<evidence type="ECO:0000259" key="2">
    <source>
        <dbReference type="Pfam" id="PF01031"/>
    </source>
</evidence>
<evidence type="ECO:0000313" key="4">
    <source>
        <dbReference type="Proteomes" id="UP001476798"/>
    </source>
</evidence>
<accession>A0ABV0PGA9</accession>
<evidence type="ECO:0000256" key="1">
    <source>
        <dbReference type="SAM" id="Phobius"/>
    </source>
</evidence>
<sequence length="121" mass="13988">MLVVGRCCVKGAEGPVRLNNIDMKKWARPTGVPIQSLTSWPGMDILTFPFFLFHVFFFLFLSPASCLQLAPYPMLREEMERIVTQHIRDRESRTKDQVILLIDIELAYVNTNHEDFIGFAK</sequence>
<feature type="transmembrane region" description="Helical" evidence="1">
    <location>
        <begin position="50"/>
        <end position="72"/>
    </location>
</feature>
<reference evidence="3 4" key="1">
    <citation type="submission" date="2021-06" db="EMBL/GenBank/DDBJ databases">
        <authorList>
            <person name="Palmer J.M."/>
        </authorList>
    </citation>
    <scope>NUCLEOTIDE SEQUENCE [LARGE SCALE GENOMIC DNA]</scope>
    <source>
        <strain evidence="3 4">GA_2019</strain>
        <tissue evidence="3">Muscle</tissue>
    </source>
</reference>
<dbReference type="Gene3D" id="1.20.120.1240">
    <property type="entry name" value="Dynamin, middle domain"/>
    <property type="match status" value="1"/>
</dbReference>
<keyword evidence="1" id="KW-1133">Transmembrane helix</keyword>
<gene>
    <name evidence="3" type="ORF">GOODEAATRI_023105</name>
</gene>
<dbReference type="Pfam" id="PF01031">
    <property type="entry name" value="Dynamin_M"/>
    <property type="match status" value="1"/>
</dbReference>
<dbReference type="Proteomes" id="UP001476798">
    <property type="component" value="Unassembled WGS sequence"/>
</dbReference>
<dbReference type="InterPro" id="IPR000375">
    <property type="entry name" value="Dynamin_stalk"/>
</dbReference>